<evidence type="ECO:0000313" key="4">
    <source>
        <dbReference type="Proteomes" id="UP000018418"/>
    </source>
</evidence>
<keyword evidence="2" id="KW-0732">Signal</keyword>
<dbReference type="EMBL" id="AYEU01000005">
    <property type="protein sequence ID" value="ESK51809.1"/>
    <property type="molecule type" value="Genomic_DNA"/>
</dbReference>
<keyword evidence="4" id="KW-1185">Reference proteome</keyword>
<feature type="region of interest" description="Disordered" evidence="1">
    <location>
        <begin position="51"/>
        <end position="78"/>
    </location>
</feature>
<feature type="signal peptide" evidence="2">
    <location>
        <begin position="1"/>
        <end position="22"/>
    </location>
</feature>
<dbReference type="OrthoDB" id="6712136at2"/>
<gene>
    <name evidence="3" type="ORF">P255_01238</name>
</gene>
<dbReference type="PATRIC" id="fig|1341683.3.peg.1226"/>
<evidence type="ECO:0008006" key="5">
    <source>
        <dbReference type="Google" id="ProtNLM"/>
    </source>
</evidence>
<reference evidence="3 4" key="1">
    <citation type="submission" date="2013-10" db="EMBL/GenBank/DDBJ databases">
        <title>The Genome Sequence of Acinetobacter brisouii CIP 110357.</title>
        <authorList>
            <consortium name="The Broad Institute Genomics Platform"/>
            <consortium name="The Broad Institute Genome Sequencing Center for Infectious Disease"/>
            <person name="Cerqueira G."/>
            <person name="Feldgarden M."/>
            <person name="Courvalin P."/>
            <person name="Grillot-Courvalin C."/>
            <person name="Clermont D."/>
            <person name="Rocha E."/>
            <person name="Yoon E.-J."/>
            <person name="Nemec A."/>
            <person name="Young S.K."/>
            <person name="Zeng Q."/>
            <person name="Gargeya S."/>
            <person name="Fitzgerald M."/>
            <person name="Abouelleil A."/>
            <person name="Alvarado L."/>
            <person name="Berlin A.M."/>
            <person name="Chapman S.B."/>
            <person name="Gainer-Dewar J."/>
            <person name="Goldberg J."/>
            <person name="Gnerre S."/>
            <person name="Griggs A."/>
            <person name="Gujja S."/>
            <person name="Hansen M."/>
            <person name="Howarth C."/>
            <person name="Imamovic A."/>
            <person name="Ireland A."/>
            <person name="Larimer J."/>
            <person name="McCowan C."/>
            <person name="Murphy C."/>
            <person name="Pearson M."/>
            <person name="Poon T.W."/>
            <person name="Priest M."/>
            <person name="Roberts A."/>
            <person name="Saif S."/>
            <person name="Shea T."/>
            <person name="Sykes S."/>
            <person name="Wortman J."/>
            <person name="Nusbaum C."/>
            <person name="Birren B."/>
        </authorList>
    </citation>
    <scope>NUCLEOTIDE SEQUENCE [LARGE SCALE GENOMIC DNA]</scope>
    <source>
        <strain evidence="3 4">CIP 110357</strain>
    </source>
</reference>
<dbReference type="AlphaFoldDB" id="V2VVQ8"/>
<feature type="chain" id="PRO_5004711487" description="Periplasmic protein" evidence="2">
    <location>
        <begin position="23"/>
        <end position="78"/>
    </location>
</feature>
<evidence type="ECO:0000313" key="3">
    <source>
        <dbReference type="EMBL" id="ESK51809.1"/>
    </source>
</evidence>
<sequence>MKKILTSAVALTFAVLSANAMACPKGTTLQGGTGPKHKGGKCVLVHKVDKKTPAKAAPAKAPEKKMTNTPAPTNKPKA</sequence>
<proteinExistence type="predicted"/>
<organism evidence="3 4">
    <name type="scientific">Acinetobacter brisouii CIP 110357</name>
    <dbReference type="NCBI Taxonomy" id="1341683"/>
    <lineage>
        <taxon>Bacteria</taxon>
        <taxon>Pseudomonadati</taxon>
        <taxon>Pseudomonadota</taxon>
        <taxon>Gammaproteobacteria</taxon>
        <taxon>Moraxellales</taxon>
        <taxon>Moraxellaceae</taxon>
        <taxon>Acinetobacter</taxon>
    </lineage>
</organism>
<evidence type="ECO:0000256" key="2">
    <source>
        <dbReference type="SAM" id="SignalP"/>
    </source>
</evidence>
<accession>V2VVQ8</accession>
<dbReference type="Proteomes" id="UP000018418">
    <property type="component" value="Unassembled WGS sequence"/>
</dbReference>
<name>V2VVQ8_9GAMM</name>
<evidence type="ECO:0000256" key="1">
    <source>
        <dbReference type="SAM" id="MobiDB-lite"/>
    </source>
</evidence>
<comment type="caution">
    <text evidence="3">The sequence shown here is derived from an EMBL/GenBank/DDBJ whole genome shotgun (WGS) entry which is preliminary data.</text>
</comment>
<protein>
    <recommendedName>
        <fullName evidence="5">Periplasmic protein</fullName>
    </recommendedName>
</protein>
<dbReference type="HOGENOM" id="CLU_157726_1_1_6"/>